<dbReference type="InterPro" id="IPR032710">
    <property type="entry name" value="NTF2-like_dom_sf"/>
</dbReference>
<feature type="compositionally biased region" description="Basic and acidic residues" evidence="1">
    <location>
        <begin position="29"/>
        <end position="53"/>
    </location>
</feature>
<feature type="signal peptide" evidence="2">
    <location>
        <begin position="1"/>
        <end position="20"/>
    </location>
</feature>
<reference evidence="3" key="2">
    <citation type="journal article" date="2021" name="PeerJ">
        <title>Extensive microbial diversity within the chicken gut microbiome revealed by metagenomics and culture.</title>
        <authorList>
            <person name="Gilroy R."/>
            <person name="Ravi A."/>
            <person name="Getino M."/>
            <person name="Pursley I."/>
            <person name="Horton D.L."/>
            <person name="Alikhan N.F."/>
            <person name="Baker D."/>
            <person name="Gharbi K."/>
            <person name="Hall N."/>
            <person name="Watson M."/>
            <person name="Adriaenssens E.M."/>
            <person name="Foster-Nyarko E."/>
            <person name="Jarju S."/>
            <person name="Secka A."/>
            <person name="Antonio M."/>
            <person name="Oren A."/>
            <person name="Chaudhuri R.R."/>
            <person name="La Ragione R."/>
            <person name="Hildebrand F."/>
            <person name="Pallen M.J."/>
        </authorList>
    </citation>
    <scope>NUCLEOTIDE SEQUENCE</scope>
    <source>
        <strain evidence="3">ChiHjej12B11-29160</strain>
    </source>
</reference>
<dbReference type="AlphaFoldDB" id="A0A9D1HX84"/>
<dbReference type="Proteomes" id="UP000824078">
    <property type="component" value="Unassembled WGS sequence"/>
</dbReference>
<proteinExistence type="predicted"/>
<feature type="region of interest" description="Disordered" evidence="1">
    <location>
        <begin position="20"/>
        <end position="60"/>
    </location>
</feature>
<name>A0A9D1HX84_9ACTN</name>
<dbReference type="EMBL" id="DVMQ01000001">
    <property type="protein sequence ID" value="HIU23313.1"/>
    <property type="molecule type" value="Genomic_DNA"/>
</dbReference>
<protein>
    <recommendedName>
        <fullName evidence="5">Lipoprotein</fullName>
    </recommendedName>
</protein>
<feature type="chain" id="PRO_5039456387" description="Lipoprotein" evidence="2">
    <location>
        <begin position="21"/>
        <end position="230"/>
    </location>
</feature>
<reference evidence="3" key="1">
    <citation type="submission" date="2020-10" db="EMBL/GenBank/DDBJ databases">
        <authorList>
            <person name="Gilroy R."/>
        </authorList>
    </citation>
    <scope>NUCLEOTIDE SEQUENCE</scope>
    <source>
        <strain evidence="3">ChiHjej12B11-29160</strain>
    </source>
</reference>
<sequence length="230" mass="25084">MGILSLIVALSLAFGLSACGGSSDDEAVKDEAAEKKDDTEKDDNEKSDRASKADDEDDIEQQVDATFSMLSALDEDDVRDVFGRDTCQEMESMGIDPYEFYQALFSNFDYSIDDIRVDGDEATVELTVSNVDIDEALVDFEDVLQEWAGTQEAVDIYNQGGEDALMAAGMQLFVDMLSSGEVTTFTSEITIDMERTSGGAWDFSDPDQVATALFGESQEINTDLGDVINV</sequence>
<organism evidence="3 4">
    <name type="scientific">Candidatus Coprovicinus avistercoris</name>
    <dbReference type="NCBI Taxonomy" id="2840754"/>
    <lineage>
        <taxon>Bacteria</taxon>
        <taxon>Bacillati</taxon>
        <taxon>Actinomycetota</taxon>
        <taxon>Coriobacteriia</taxon>
        <taxon>Coriobacteriales</taxon>
        <taxon>Coriobacteriaceae</taxon>
        <taxon>Coriobacteriaceae incertae sedis</taxon>
        <taxon>Candidatus Coprovicinus</taxon>
    </lineage>
</organism>
<comment type="caution">
    <text evidence="3">The sequence shown here is derived from an EMBL/GenBank/DDBJ whole genome shotgun (WGS) entry which is preliminary data.</text>
</comment>
<evidence type="ECO:0008006" key="5">
    <source>
        <dbReference type="Google" id="ProtNLM"/>
    </source>
</evidence>
<gene>
    <name evidence="3" type="ORF">IAD17_00055</name>
</gene>
<keyword evidence="2" id="KW-0732">Signal</keyword>
<evidence type="ECO:0000313" key="3">
    <source>
        <dbReference type="EMBL" id="HIU23313.1"/>
    </source>
</evidence>
<evidence type="ECO:0000256" key="2">
    <source>
        <dbReference type="SAM" id="SignalP"/>
    </source>
</evidence>
<dbReference type="SUPFAM" id="SSF54427">
    <property type="entry name" value="NTF2-like"/>
    <property type="match status" value="1"/>
</dbReference>
<evidence type="ECO:0000313" key="4">
    <source>
        <dbReference type="Proteomes" id="UP000824078"/>
    </source>
</evidence>
<evidence type="ECO:0000256" key="1">
    <source>
        <dbReference type="SAM" id="MobiDB-lite"/>
    </source>
</evidence>
<accession>A0A9D1HX84</accession>